<evidence type="ECO:0000313" key="2">
    <source>
        <dbReference type="EMBL" id="ADR21336.1"/>
    </source>
</evidence>
<organism evidence="2 3">
    <name type="scientific">Marivirga tractuosa (strain ATCC 23168 / DSM 4126 / NBRC 15989 / NCIMB 1408 / VKM B-1430 / H-43)</name>
    <name type="common">Microscilla tractuosa</name>
    <name type="synonym">Flexibacter tractuosus</name>
    <dbReference type="NCBI Taxonomy" id="643867"/>
    <lineage>
        <taxon>Bacteria</taxon>
        <taxon>Pseudomonadati</taxon>
        <taxon>Bacteroidota</taxon>
        <taxon>Cytophagia</taxon>
        <taxon>Cytophagales</taxon>
        <taxon>Marivirgaceae</taxon>
        <taxon>Marivirga</taxon>
    </lineage>
</organism>
<feature type="compositionally biased region" description="Polar residues" evidence="1">
    <location>
        <begin position="1"/>
        <end position="10"/>
    </location>
</feature>
<feature type="compositionally biased region" description="Basic and acidic residues" evidence="1">
    <location>
        <begin position="11"/>
        <end position="23"/>
    </location>
</feature>
<dbReference type="STRING" id="643867.Ftrac_1346"/>
<dbReference type="RefSeq" id="WP_013453485.1">
    <property type="nucleotide sequence ID" value="NC_014759.1"/>
</dbReference>
<evidence type="ECO:0000256" key="1">
    <source>
        <dbReference type="SAM" id="MobiDB-lite"/>
    </source>
</evidence>
<dbReference type="OrthoDB" id="661524at2"/>
<dbReference type="KEGG" id="mtt:Ftrac_1346"/>
<evidence type="ECO:0000313" key="3">
    <source>
        <dbReference type="Proteomes" id="UP000008720"/>
    </source>
</evidence>
<reference evidence="2 3" key="1">
    <citation type="journal article" date="2011" name="Stand. Genomic Sci.">
        <title>Complete genome sequence of Marivirga tractuosa type strain (H-43).</title>
        <authorList>
            <person name="Pagani I."/>
            <person name="Chertkov O."/>
            <person name="Lapidus A."/>
            <person name="Lucas S."/>
            <person name="Del Rio T.G."/>
            <person name="Tice H."/>
            <person name="Copeland A."/>
            <person name="Cheng J.F."/>
            <person name="Nolan M."/>
            <person name="Saunders E."/>
            <person name="Pitluck S."/>
            <person name="Held B."/>
            <person name="Goodwin L."/>
            <person name="Liolios K."/>
            <person name="Ovchinikova G."/>
            <person name="Ivanova N."/>
            <person name="Mavromatis K."/>
            <person name="Pati A."/>
            <person name="Chen A."/>
            <person name="Palaniappan K."/>
            <person name="Land M."/>
            <person name="Hauser L."/>
            <person name="Jeffries C.D."/>
            <person name="Detter J.C."/>
            <person name="Han C."/>
            <person name="Tapia R."/>
            <person name="Ngatchou-Djao O.D."/>
            <person name="Rohde M."/>
            <person name="Goker M."/>
            <person name="Spring S."/>
            <person name="Sikorski J."/>
            <person name="Woyke T."/>
            <person name="Bristow J."/>
            <person name="Eisen J.A."/>
            <person name="Markowitz V."/>
            <person name="Hugenholtz P."/>
            <person name="Klenk H.P."/>
            <person name="Kyrpides N.C."/>
        </authorList>
    </citation>
    <scope>NUCLEOTIDE SEQUENCE [LARGE SCALE GENOMIC DNA]</scope>
    <source>
        <strain evidence="3">ATCC 23168 / DSM 4126 / NBRC 15989 / NCIMB 1408 / VKM B-1430 / H-43</strain>
    </source>
</reference>
<sequence>MPKLISLSSSDKNKANPKDHEISVGDATKMVAKFDTRVRKLIKREYKDPKNPQKGFEDTKSVWFSKDVLDELFRQAEGCDGVRIYLGNHLEKLQDGTSIGPKDKSTTILVGTKSGSWTRPDGTVVDDVPIDQISDNNKIAIGMSSDDVIYDYGSLCPFECDGNKL</sequence>
<proteinExistence type="predicted"/>
<dbReference type="Proteomes" id="UP000008720">
    <property type="component" value="Chromosome"/>
</dbReference>
<keyword evidence="3" id="KW-1185">Reference proteome</keyword>
<feature type="region of interest" description="Disordered" evidence="1">
    <location>
        <begin position="1"/>
        <end position="24"/>
    </location>
</feature>
<dbReference type="EMBL" id="CP002349">
    <property type="protein sequence ID" value="ADR21336.1"/>
    <property type="molecule type" value="Genomic_DNA"/>
</dbReference>
<name>E4TM60_MARTH</name>
<protein>
    <submittedName>
        <fullName evidence="2">Uncharacterized protein</fullName>
    </submittedName>
</protein>
<dbReference type="AlphaFoldDB" id="E4TM60"/>
<gene>
    <name evidence="2" type="ordered locus">Ftrac_1346</name>
</gene>
<dbReference type="HOGENOM" id="CLU_1608874_0_0_10"/>
<accession>E4TM60</accession>